<gene>
    <name evidence="2" type="ORF">K458DRAFT_490278</name>
</gene>
<reference evidence="2" key="1">
    <citation type="journal article" date="2020" name="Stud. Mycol.">
        <title>101 Dothideomycetes genomes: a test case for predicting lifestyles and emergence of pathogens.</title>
        <authorList>
            <person name="Haridas S."/>
            <person name="Albert R."/>
            <person name="Binder M."/>
            <person name="Bloem J."/>
            <person name="Labutti K."/>
            <person name="Salamov A."/>
            <person name="Andreopoulos B."/>
            <person name="Baker S."/>
            <person name="Barry K."/>
            <person name="Bills G."/>
            <person name="Bluhm B."/>
            <person name="Cannon C."/>
            <person name="Castanera R."/>
            <person name="Culley D."/>
            <person name="Daum C."/>
            <person name="Ezra D."/>
            <person name="Gonzalez J."/>
            <person name="Henrissat B."/>
            <person name="Kuo A."/>
            <person name="Liang C."/>
            <person name="Lipzen A."/>
            <person name="Lutzoni F."/>
            <person name="Magnuson J."/>
            <person name="Mondo S."/>
            <person name="Nolan M."/>
            <person name="Ohm R."/>
            <person name="Pangilinan J."/>
            <person name="Park H.-J."/>
            <person name="Ramirez L."/>
            <person name="Alfaro M."/>
            <person name="Sun H."/>
            <person name="Tritt A."/>
            <person name="Yoshinaga Y."/>
            <person name="Zwiers L.-H."/>
            <person name="Turgeon B."/>
            <person name="Goodwin S."/>
            <person name="Spatafora J."/>
            <person name="Crous P."/>
            <person name="Grigoriev I."/>
        </authorList>
    </citation>
    <scope>NUCLEOTIDE SEQUENCE</scope>
    <source>
        <strain evidence="2">CBS 122367</strain>
    </source>
</reference>
<keyword evidence="3" id="KW-1185">Reference proteome</keyword>
<feature type="compositionally biased region" description="Basic and acidic residues" evidence="1">
    <location>
        <begin position="394"/>
        <end position="405"/>
    </location>
</feature>
<feature type="compositionally biased region" description="Polar residues" evidence="1">
    <location>
        <begin position="263"/>
        <end position="276"/>
    </location>
</feature>
<dbReference type="EMBL" id="MU005600">
    <property type="protein sequence ID" value="KAF2679852.1"/>
    <property type="molecule type" value="Genomic_DNA"/>
</dbReference>
<feature type="compositionally biased region" description="Basic and acidic residues" evidence="1">
    <location>
        <begin position="319"/>
        <end position="334"/>
    </location>
</feature>
<feature type="compositionally biased region" description="Polar residues" evidence="1">
    <location>
        <begin position="153"/>
        <end position="163"/>
    </location>
</feature>
<feature type="compositionally biased region" description="Polar residues" evidence="1">
    <location>
        <begin position="15"/>
        <end position="34"/>
    </location>
</feature>
<organism evidence="2 3">
    <name type="scientific">Lentithecium fluviatile CBS 122367</name>
    <dbReference type="NCBI Taxonomy" id="1168545"/>
    <lineage>
        <taxon>Eukaryota</taxon>
        <taxon>Fungi</taxon>
        <taxon>Dikarya</taxon>
        <taxon>Ascomycota</taxon>
        <taxon>Pezizomycotina</taxon>
        <taxon>Dothideomycetes</taxon>
        <taxon>Pleosporomycetidae</taxon>
        <taxon>Pleosporales</taxon>
        <taxon>Massarineae</taxon>
        <taxon>Lentitheciaceae</taxon>
        <taxon>Lentithecium</taxon>
    </lineage>
</organism>
<feature type="compositionally biased region" description="Low complexity" evidence="1">
    <location>
        <begin position="198"/>
        <end position="216"/>
    </location>
</feature>
<dbReference type="Proteomes" id="UP000799291">
    <property type="component" value="Unassembled WGS sequence"/>
</dbReference>
<dbReference type="AlphaFoldDB" id="A0A6G1INQ8"/>
<name>A0A6G1INQ8_9PLEO</name>
<accession>A0A6G1INQ8</accession>
<protein>
    <submittedName>
        <fullName evidence="2">Uncharacterized protein</fullName>
    </submittedName>
</protein>
<evidence type="ECO:0000313" key="3">
    <source>
        <dbReference type="Proteomes" id="UP000799291"/>
    </source>
</evidence>
<feature type="region of interest" description="Disordered" evidence="1">
    <location>
        <begin position="1"/>
        <end position="411"/>
    </location>
</feature>
<feature type="compositionally biased region" description="Polar residues" evidence="1">
    <location>
        <begin position="284"/>
        <end position="293"/>
    </location>
</feature>
<proteinExistence type="predicted"/>
<evidence type="ECO:0000256" key="1">
    <source>
        <dbReference type="SAM" id="MobiDB-lite"/>
    </source>
</evidence>
<feature type="compositionally biased region" description="Polar residues" evidence="1">
    <location>
        <begin position="234"/>
        <end position="252"/>
    </location>
</feature>
<feature type="compositionally biased region" description="Low complexity" evidence="1">
    <location>
        <begin position="360"/>
        <end position="369"/>
    </location>
</feature>
<feature type="compositionally biased region" description="Basic and acidic residues" evidence="1">
    <location>
        <begin position="187"/>
        <end position="196"/>
    </location>
</feature>
<evidence type="ECO:0000313" key="2">
    <source>
        <dbReference type="EMBL" id="KAF2679852.1"/>
    </source>
</evidence>
<feature type="compositionally biased region" description="Polar residues" evidence="1">
    <location>
        <begin position="303"/>
        <end position="317"/>
    </location>
</feature>
<sequence>MDPSVNVPGQHPMSPHSNTAPTSSLENDPPTSAEPSYLRPAINAITPPPPGGLGRLLSTTAAPRARERRNALLPEPMDSVLGSSQVPLPSLGPRSSFKFDEPDIERKMPTKPSPEKAHLRRIEKTAPGLLPTATSKDAHRSSRRHPSSEDSDQSPFSNQTAFNSRARHDRGGRHLAAENNARHKRRSDVDDARQSDADLTSLSRDSSISSLLSPSDARGYSISSLLNPSDARRSSVSNLLNPSNENQTSAENNHQRRSHQARDANTNTYPLTNPTMRSRHTNEDQTFTATSPFVTLPPLGPPQSANFSDTSPASSSPDRPAKGQGRDIGSKKPENTCTSPLKRQLPPLRSTKSTNPLDHSPASSSPASPAKRKGRPKKAENMSPSPRKLQKLTPDMRTKCPRCESKTTSPLQPSRIDAAPICDACHTQESAGHGKYNHWEECLECGRWRWVRLGRKYPRHCMECDGICARCRRQTGKLPYKISKCSGKICGNCYDTVGPS</sequence>
<feature type="compositionally biased region" description="Basic and acidic residues" evidence="1">
    <location>
        <begin position="97"/>
        <end position="124"/>
    </location>
</feature>